<dbReference type="Proteomes" id="UP000078550">
    <property type="component" value="Unassembled WGS sequence"/>
</dbReference>
<dbReference type="EMBL" id="FLRE01000095">
    <property type="protein sequence ID" value="SBT35260.1"/>
    <property type="molecule type" value="Genomic_DNA"/>
</dbReference>
<accession>A0A1A8YTS2</accession>
<evidence type="ECO:0000313" key="1">
    <source>
        <dbReference type="EMBL" id="SBT34829.1"/>
    </source>
</evidence>
<evidence type="ECO:0000313" key="3">
    <source>
        <dbReference type="Proteomes" id="UP000078550"/>
    </source>
</evidence>
<reference evidence="1" key="2">
    <citation type="submission" date="2016-05" db="EMBL/GenBank/DDBJ databases">
        <authorList>
            <person name="Lavstsen T."/>
            <person name="Jespersen J.S."/>
        </authorList>
    </citation>
    <scope>NUCLEOTIDE SEQUENCE [LARGE SCALE GENOMIC DNA]</scope>
</reference>
<evidence type="ECO:0000313" key="4">
    <source>
        <dbReference type="Proteomes" id="UP000078555"/>
    </source>
</evidence>
<organism evidence="1 4">
    <name type="scientific">Plasmodium ovale wallikeri</name>
    <dbReference type="NCBI Taxonomy" id="864142"/>
    <lineage>
        <taxon>Eukaryota</taxon>
        <taxon>Sar</taxon>
        <taxon>Alveolata</taxon>
        <taxon>Apicomplexa</taxon>
        <taxon>Aconoidasida</taxon>
        <taxon>Haemosporida</taxon>
        <taxon>Plasmodiidae</taxon>
        <taxon>Plasmodium</taxon>
        <taxon>Plasmodium (Plasmodium)</taxon>
    </lineage>
</organism>
<protein>
    <submittedName>
        <fullName evidence="1">Uncharacterized protein</fullName>
    </submittedName>
</protein>
<dbReference type="EMBL" id="FLRD01000074">
    <property type="protein sequence ID" value="SBT34829.1"/>
    <property type="molecule type" value="Genomic_DNA"/>
</dbReference>
<sequence length="97" mass="11106">MGHAYGNNAEEALSTPCCPPCVSEHDQILPCHFYMLQLDAGYLSQFLRNEKMLVMGRGIYRSVLGDLKWLYDNECRENRFITKPYKQGTSVDVGEQL</sequence>
<proteinExistence type="predicted"/>
<reference evidence="3 4" key="1">
    <citation type="submission" date="2016-05" db="EMBL/GenBank/DDBJ databases">
        <authorList>
            <person name="Naeem Raeece"/>
        </authorList>
    </citation>
    <scope>NUCLEOTIDE SEQUENCE [LARGE SCALE GENOMIC DNA]</scope>
</reference>
<dbReference type="Proteomes" id="UP000078555">
    <property type="component" value="Unassembled WGS sequence"/>
</dbReference>
<keyword evidence="4" id="KW-1185">Reference proteome</keyword>
<name>A0A1A8YTS2_PLAOA</name>
<gene>
    <name evidence="1" type="ORF">POVWA1_024300</name>
    <name evidence="2" type="ORF">POVWA2_024180</name>
</gene>
<dbReference type="AlphaFoldDB" id="A0A1A8YTS2"/>
<evidence type="ECO:0000313" key="2">
    <source>
        <dbReference type="EMBL" id="SBT35260.1"/>
    </source>
</evidence>